<evidence type="ECO:0000256" key="1">
    <source>
        <dbReference type="SAM" id="Coils"/>
    </source>
</evidence>
<evidence type="ECO:0000313" key="4">
    <source>
        <dbReference type="Proteomes" id="UP000220158"/>
    </source>
</evidence>
<sequence length="1907" mass="223695">MNLSIGKIDFNNIYVDILNIQETLVSHIQNIVTHVYKLIEKAIYTNIEKRELLRDKYDVNFLNDANKKKMTNDSIDIKDTDEDVEKHEINVCVNDLIVESKFVKNNENHNLNKEEDINSEEKFQFPIENSQQNVNIPHEIHNYEDKNITGNNKNNDDDNIKKIILNNNIHDIKTIISDENKNNLNGYNNNNSKNILNELDDNIKINNVNKGHSDINKSISNEINYGIKKNNLNENSDHKKKCILNVDNYLVNKNIDNILNENKLKLKKHIALLELIKYVILYSYYSSNEKKEIKSDINKKENINKKFLAESYINKLKGNIEILKFDLNNDISNYNFCNFDLSNVKIKYINIINYYMELLSPFNKFYDEKNKDNKEDEKNLKVIRRKLDEIILNYDYIIDEILKKNNFSELSEEYLSNLKKQIIQGNFPENNKSGSNIKNEYINNMYISSKSETIEDKKLSSKIKNISNNLLNNENNSILSKNIFFNGFPYAFKNINENLNNNFLYKMNIFNNHNINDINFDYLNKANIKTINSLKKKNSINKNIENIYTQYVNYNSVPIKNISNVKELYKNNLNYKNLSDLNKTNLINLNLSDIKNFNAIRGNSCENINNEDKNLKDQEQINYDICSGGITNNKKNFKSQQINDLNNKNDFIPLNSTNGMIKEYICKCNNNNSRNDSKNENEEILHYNCNNENLKNFEIKNQIIDNNKVSCMEKNNINNMVSDYKNNNKKNNEITKNNVINEHGLFSIKEPANFNKNNKNCDFLFYEESNIKNDETKLKYNDKNKTIGINENKVNNIDEKINISSKENCLNEKLINGKENKIHEYVFNKNELNHKIDKLNRKTEHKSNEATVEEINYNGNNNFKDQSSFNEKYNFNDVENYNNIYVSSNNMCQLNSYNNEDIHVYSKNISINTSKKNINNEIQNYNKIHDTNVKSMNSMSLNQEHAISLLESKDNYKNNKKFETIQLDHSNNSNDTSNKNNYNNNADNDNNNNNINNDYDSNNNNNNSNNNDNSNNSNSSNNNNNYNRNNSNSNNNNSNTNNNNSNNNKDNNNNNNNNNNRNNSNHNDDNNDDNNNNNSNSTNNNNNEDDNNNDSNDNDNNYDEKEDMDKKNSGAEINNSIFKNNIINSLNNKFNLDKDNLHNPYNSLIGNINEDENIINIDEVVEIEEKIKNFLEDTNLIEKNKNNIKEYTNTNEFNDCNENLVNNDLNNLYNFYNNINSKSMSTNIDIMNNENFEKMISNDSLNTFENINKDIIDLNINNNLKNYNNDIMNNEIYSSYFDIYSNFNEKNGINNNLNDFDKSNIEYDLMNFANNTYIDIHKILQNNDILKNEFTNIEESFKLFPNFLHNKKIKSKHPNEDMLEMYNNYKNMLNSEGIMRNEDINQLSEEFFFNHNLHNNIAPNTLTNNMINNDFDNNINKILDIMNTNNDIHQNNMNNFSINEDSYNDKKNENTNFSYNMNNYTTDMYKKSKDKKRKISCISNNDVFPDGSKIENILENSHAKKCYKNSEDKKKKYQKIDIRTLNKNVQKNKEICTNCYIHYDNFKSSYILTFINRKQKKQRKIFPVEPNEKDEAYIIQIMKYIEKLKDQDKIYGVTKNEEIEGLKSNQINLNKNEDFFDINNLDNMNNKVDYIDKNYFLNNKPMVNECIDNNLANNNEINTNNVIALNNKMNNFISPFNDQLYLSSNNINYMHGNISSQNNINNTNCLNNMNPNIPEHLNIYNDGNIPSNVDFMNFHLLNDTNNFENFNLINTSTNNNQNLNMFYINEKKNNLVKSINDNYLDEVNMMDNMNNNNYNSFPSDLCENILINNMKNIIYPCENNINTMKSLKNNHINENDEINSINILSNINISNFPNISTNNESEIMQKYNSIMNEYDRNALNNSNYSENSLEKNISEENSMRNNV</sequence>
<reference evidence="3 4" key="1">
    <citation type="submission" date="2015-04" db="EMBL/GenBank/DDBJ databases">
        <authorList>
            <consortium name="Pathogen Informatics"/>
        </authorList>
    </citation>
    <scope>NUCLEOTIDE SEQUENCE [LARGE SCALE GENOMIC DNA]</scope>
    <source>
        <strain evidence="3 4">SGS1</strain>
    </source>
</reference>
<feature type="compositionally biased region" description="Low complexity" evidence="2">
    <location>
        <begin position="1073"/>
        <end position="1086"/>
    </location>
</feature>
<dbReference type="Proteomes" id="UP000220158">
    <property type="component" value="Chromosome 12"/>
</dbReference>
<protein>
    <submittedName>
        <fullName evidence="3">Uncharacterized protein</fullName>
    </submittedName>
</protein>
<evidence type="ECO:0000256" key="2">
    <source>
        <dbReference type="SAM" id="MobiDB-lite"/>
    </source>
</evidence>
<dbReference type="OMA" id="CENINNE"/>
<proteinExistence type="predicted"/>
<feature type="compositionally biased region" description="Acidic residues" evidence="2">
    <location>
        <begin position="1087"/>
        <end position="1106"/>
    </location>
</feature>
<feature type="region of interest" description="Disordered" evidence="2">
    <location>
        <begin position="1884"/>
        <end position="1907"/>
    </location>
</feature>
<accession>A0A1J1HA69</accession>
<keyword evidence="1" id="KW-0175">Coiled coil</keyword>
<feature type="coiled-coil region" evidence="1">
    <location>
        <begin position="822"/>
        <end position="849"/>
    </location>
</feature>
<dbReference type="VEuPathDB" id="PlasmoDB:PRELSG_1260500"/>
<name>A0A1J1HA69_PLARL</name>
<keyword evidence="4" id="KW-1185">Reference proteome</keyword>
<dbReference type="OrthoDB" id="378857at2759"/>
<feature type="region of interest" description="Disordered" evidence="2">
    <location>
        <begin position="964"/>
        <end position="1115"/>
    </location>
</feature>
<dbReference type="RefSeq" id="XP_028534711.1">
    <property type="nucleotide sequence ID" value="XM_028678419.1"/>
</dbReference>
<dbReference type="KEGG" id="prel:PRELSG_1260500"/>
<evidence type="ECO:0000313" key="3">
    <source>
        <dbReference type="EMBL" id="CRH01712.1"/>
    </source>
</evidence>
<organism evidence="3 4">
    <name type="scientific">Plasmodium relictum</name>
    <dbReference type="NCBI Taxonomy" id="85471"/>
    <lineage>
        <taxon>Eukaryota</taxon>
        <taxon>Sar</taxon>
        <taxon>Alveolata</taxon>
        <taxon>Apicomplexa</taxon>
        <taxon>Aconoidasida</taxon>
        <taxon>Haemosporida</taxon>
        <taxon>Plasmodiidae</taxon>
        <taxon>Plasmodium</taxon>
        <taxon>Plasmodium (Haemamoeba)</taxon>
    </lineage>
</organism>
<dbReference type="EMBL" id="LN835307">
    <property type="protein sequence ID" value="CRH01712.1"/>
    <property type="molecule type" value="Genomic_DNA"/>
</dbReference>
<dbReference type="GeneID" id="39737849"/>
<feature type="compositionally biased region" description="Low complexity" evidence="2">
    <location>
        <begin position="970"/>
        <end position="1065"/>
    </location>
</feature>
<gene>
    <name evidence="3" type="ORF">PRELSG_1260500</name>
</gene>
<feature type="compositionally biased region" description="Basic and acidic residues" evidence="2">
    <location>
        <begin position="1892"/>
        <end position="1907"/>
    </location>
</feature>